<dbReference type="InterPro" id="IPR009061">
    <property type="entry name" value="DNA-bd_dom_put_sf"/>
</dbReference>
<keyword evidence="1" id="KW-0238">DNA-binding</keyword>
<dbReference type="GO" id="GO:0003677">
    <property type="term" value="F:DNA binding"/>
    <property type="evidence" value="ECO:0007669"/>
    <property type="project" value="UniProtKB-KW"/>
</dbReference>
<evidence type="ECO:0000313" key="6">
    <source>
        <dbReference type="Proteomes" id="UP001339962"/>
    </source>
</evidence>
<dbReference type="InterPro" id="IPR047057">
    <property type="entry name" value="MerR_fam"/>
</dbReference>
<evidence type="ECO:0000313" key="3">
    <source>
        <dbReference type="EMBL" id="MDE8563750.1"/>
    </source>
</evidence>
<dbReference type="Pfam" id="PF13411">
    <property type="entry name" value="MerR_1"/>
    <property type="match status" value="1"/>
</dbReference>
<dbReference type="InterPro" id="IPR000551">
    <property type="entry name" value="MerR-type_HTH_dom"/>
</dbReference>
<dbReference type="Proteomes" id="UP001339962">
    <property type="component" value="Unassembled WGS sequence"/>
</dbReference>
<dbReference type="Proteomes" id="UP001213979">
    <property type="component" value="Unassembled WGS sequence"/>
</dbReference>
<dbReference type="EMBL" id="JAQOTG010000005">
    <property type="protein sequence ID" value="MDE8563750.1"/>
    <property type="molecule type" value="Genomic_DNA"/>
</dbReference>
<accession>A0ABD5ITN1</accession>
<dbReference type="PROSITE" id="PS50937">
    <property type="entry name" value="HTH_MERR_2"/>
    <property type="match status" value="1"/>
</dbReference>
<dbReference type="PANTHER" id="PTHR30204">
    <property type="entry name" value="REDOX-CYCLING DRUG-SENSING TRANSCRIPTIONAL ACTIVATOR SOXR"/>
    <property type="match status" value="1"/>
</dbReference>
<dbReference type="SMART" id="SM00422">
    <property type="entry name" value="HTH_MERR"/>
    <property type="match status" value="1"/>
</dbReference>
<sequence>MEELLKIDEVAKLSGLSKRTIRYYEEIGLLPPPPRSQGGTRLYTQDHVEFLKKITIAKEVLGFSLQELHHFLSLRDTLENQRADYKKVTEPRERKEKLIEIIHLLDDQLQMIEEKIHKIMSVQTELVTLRERARAAIVKIDEELSK</sequence>
<feature type="domain" description="HTH merR-type" evidence="2">
    <location>
        <begin position="4"/>
        <end position="74"/>
    </location>
</feature>
<name>A0ABD5ITN1_9BACL</name>
<comment type="caution">
    <text evidence="4">The sequence shown here is derived from an EMBL/GenBank/DDBJ whole genome shotgun (WGS) entry which is preliminary data.</text>
</comment>
<keyword evidence="5" id="KW-1185">Reference proteome</keyword>
<dbReference type="EMBL" id="JARTLI010000005">
    <property type="protein sequence ID" value="MED5051347.1"/>
    <property type="molecule type" value="Genomic_DNA"/>
</dbReference>
<dbReference type="AlphaFoldDB" id="A0ABD5ITN1"/>
<evidence type="ECO:0000256" key="1">
    <source>
        <dbReference type="ARBA" id="ARBA00023125"/>
    </source>
</evidence>
<gene>
    <name evidence="4" type="ORF">P9850_05655</name>
    <name evidence="3" type="ORF">PNH38_07610</name>
</gene>
<dbReference type="PANTHER" id="PTHR30204:SF58">
    <property type="entry name" value="HTH-TYPE TRANSCRIPTIONAL REGULATOR YFMP"/>
    <property type="match status" value="1"/>
</dbReference>
<organism evidence="4 6">
    <name type="scientific">Anoxybacteroides rupiense</name>
    <dbReference type="NCBI Taxonomy" id="311460"/>
    <lineage>
        <taxon>Bacteria</taxon>
        <taxon>Bacillati</taxon>
        <taxon>Bacillota</taxon>
        <taxon>Bacilli</taxon>
        <taxon>Bacillales</taxon>
        <taxon>Anoxybacillaceae</taxon>
        <taxon>Anoxybacteroides</taxon>
    </lineage>
</organism>
<protein>
    <submittedName>
        <fullName evidence="4">MerR family transcriptional regulator</fullName>
    </submittedName>
</protein>
<reference evidence="4 6" key="2">
    <citation type="submission" date="2023-03" db="EMBL/GenBank/DDBJ databases">
        <title>Bacillus Genome Sequencing.</title>
        <authorList>
            <person name="Dunlap C."/>
        </authorList>
    </citation>
    <scope>NUCLEOTIDE SEQUENCE [LARGE SCALE GENOMIC DNA]</scope>
    <source>
        <strain evidence="4 6">NRS-38</strain>
    </source>
</reference>
<reference evidence="3 5" key="1">
    <citation type="submission" date="2023-01" db="EMBL/GenBank/DDBJ databases">
        <title>Genome-based reclassification of Anoxybacillus geothermalis as a later heterotypic synonym of Anoxybacillus rupiensis.</title>
        <authorList>
            <person name="Inan Bektas K."/>
            <person name="Canakci S."/>
            <person name="Belduz A.A."/>
            <person name="Guler H.H."/>
        </authorList>
    </citation>
    <scope>NUCLEOTIDE SEQUENCE [LARGE SCALE GENOMIC DNA]</scope>
    <source>
        <strain evidence="3 5">DSM 17127</strain>
    </source>
</reference>
<evidence type="ECO:0000259" key="2">
    <source>
        <dbReference type="PROSITE" id="PS50937"/>
    </source>
</evidence>
<dbReference type="SUPFAM" id="SSF46955">
    <property type="entry name" value="Putative DNA-binding domain"/>
    <property type="match status" value="1"/>
</dbReference>
<dbReference type="Gene3D" id="1.10.1660.10">
    <property type="match status" value="1"/>
</dbReference>
<proteinExistence type="predicted"/>
<evidence type="ECO:0000313" key="4">
    <source>
        <dbReference type="EMBL" id="MED5051347.1"/>
    </source>
</evidence>
<dbReference type="RefSeq" id="WP_066149766.1">
    <property type="nucleotide sequence ID" value="NZ_JACIDF010000006.1"/>
</dbReference>
<evidence type="ECO:0000313" key="5">
    <source>
        <dbReference type="Proteomes" id="UP001213979"/>
    </source>
</evidence>